<sequence>MKRTITVLSLTILIIVVFFVNKISDNSPDAILPNSDSSQIRGEALNLLLSFKHDDYLKIDGKFYTIWYHPDDEQSLEIVVEQTGYLLNQGESWFGDMDLKAHHLDIFLINKNDQPHPLLDQSGSYDVNANIIVIQADLEKEELLNVFSHEFAHFLTITYSGLIGLDYNELPLWFHEGTADSFAHRLSPLPYHRKFAFHDIVPLEEITEVNFEMFDQYTLSYFAVEKLLQEYGEDIIRKLIDETKSAGDFKTAFHKNTNYNLSDYHLLFEVSEEELIDIQQLVEQGFLNEAEEKIEDILEVRGEYFYNAPYLFRILSDIYLEQENYEKALAAKEKQLLYAADPILYMQLTKIALYVNNELAVGYGEKALEIAKIEDWDVEYFEEWFDEIKGLTKN</sequence>
<keyword evidence="2" id="KW-1185">Reference proteome</keyword>
<protein>
    <recommendedName>
        <fullName evidence="3">Peptidase MA-like domain-containing protein</fullName>
    </recommendedName>
</protein>
<reference evidence="1 2" key="1">
    <citation type="submission" date="2021-06" db="EMBL/GenBank/DDBJ databases">
        <title>Bacillus sp. RD4P76, an endophyte from a halophyte.</title>
        <authorList>
            <person name="Sun J.-Q."/>
        </authorList>
    </citation>
    <scope>NUCLEOTIDE SEQUENCE [LARGE SCALE GENOMIC DNA]</scope>
    <source>
        <strain evidence="1 2">CGMCC 1.15917</strain>
    </source>
</reference>
<evidence type="ECO:0000313" key="2">
    <source>
        <dbReference type="Proteomes" id="UP000784880"/>
    </source>
</evidence>
<gene>
    <name evidence="1" type="ORF">KS419_15895</name>
</gene>
<evidence type="ECO:0000313" key="1">
    <source>
        <dbReference type="EMBL" id="MBU9713213.1"/>
    </source>
</evidence>
<dbReference type="RefSeq" id="WP_217067380.1">
    <property type="nucleotide sequence ID" value="NZ_JAHQCS010000128.1"/>
</dbReference>
<dbReference type="EMBL" id="JAHQCS010000128">
    <property type="protein sequence ID" value="MBU9713213.1"/>
    <property type="molecule type" value="Genomic_DNA"/>
</dbReference>
<name>A0ABS6JLM4_9BACI</name>
<accession>A0ABS6JLM4</accession>
<organism evidence="1 2">
    <name type="scientific">Evansella tamaricis</name>
    <dbReference type="NCBI Taxonomy" id="2069301"/>
    <lineage>
        <taxon>Bacteria</taxon>
        <taxon>Bacillati</taxon>
        <taxon>Bacillota</taxon>
        <taxon>Bacilli</taxon>
        <taxon>Bacillales</taxon>
        <taxon>Bacillaceae</taxon>
        <taxon>Evansella</taxon>
    </lineage>
</organism>
<dbReference type="Proteomes" id="UP000784880">
    <property type="component" value="Unassembled WGS sequence"/>
</dbReference>
<comment type="caution">
    <text evidence="1">The sequence shown here is derived from an EMBL/GenBank/DDBJ whole genome shotgun (WGS) entry which is preliminary data.</text>
</comment>
<evidence type="ECO:0008006" key="3">
    <source>
        <dbReference type="Google" id="ProtNLM"/>
    </source>
</evidence>
<proteinExistence type="predicted"/>